<feature type="coiled-coil region" evidence="1">
    <location>
        <begin position="62"/>
        <end position="103"/>
    </location>
</feature>
<dbReference type="AlphaFoldDB" id="A0A7S0FGH2"/>
<evidence type="ECO:0000256" key="2">
    <source>
        <dbReference type="SAM" id="MobiDB-lite"/>
    </source>
</evidence>
<protein>
    <submittedName>
        <fullName evidence="3">Uncharacterized protein</fullName>
    </submittedName>
</protein>
<dbReference type="EMBL" id="HBEG01020925">
    <property type="protein sequence ID" value="CAD8357254.1"/>
    <property type="molecule type" value="Transcribed_RNA"/>
</dbReference>
<organism evidence="3">
    <name type="scientific">Pyrodinium bahamense</name>
    <dbReference type="NCBI Taxonomy" id="73915"/>
    <lineage>
        <taxon>Eukaryota</taxon>
        <taxon>Sar</taxon>
        <taxon>Alveolata</taxon>
        <taxon>Dinophyceae</taxon>
        <taxon>Gonyaulacales</taxon>
        <taxon>Pyrocystaceae</taxon>
        <taxon>Pyrodinium</taxon>
    </lineage>
</organism>
<accession>A0A7S0FGH2</accession>
<sequence>MDWLTRSFRGVGEVPLQEDSRNHHPAPSSASLDSQEAADWRQTLERRHWEMTFKLQALSLQYEQLDNMQREQAVQLEKLTAELQESIAERRELASQLEESHEAASSLSLENQSLREAIRTLMAAIGTTPSTLCRLQDKADGTADQQCGYCGIRFEGEGRLSADRVSNASTADSSGLAGSVYEGPMTR</sequence>
<keyword evidence="1" id="KW-0175">Coiled coil</keyword>
<name>A0A7S0FGH2_9DINO</name>
<feature type="region of interest" description="Disordered" evidence="2">
    <location>
        <begin position="165"/>
        <end position="187"/>
    </location>
</feature>
<evidence type="ECO:0000313" key="3">
    <source>
        <dbReference type="EMBL" id="CAD8357254.1"/>
    </source>
</evidence>
<proteinExistence type="predicted"/>
<gene>
    <name evidence="3" type="ORF">PBAH0796_LOCUS12621</name>
</gene>
<feature type="region of interest" description="Disordered" evidence="2">
    <location>
        <begin position="14"/>
        <end position="37"/>
    </location>
</feature>
<evidence type="ECO:0000256" key="1">
    <source>
        <dbReference type="SAM" id="Coils"/>
    </source>
</evidence>
<reference evidence="3" key="1">
    <citation type="submission" date="2021-01" db="EMBL/GenBank/DDBJ databases">
        <authorList>
            <person name="Corre E."/>
            <person name="Pelletier E."/>
            <person name="Niang G."/>
            <person name="Scheremetjew M."/>
            <person name="Finn R."/>
            <person name="Kale V."/>
            <person name="Holt S."/>
            <person name="Cochrane G."/>
            <person name="Meng A."/>
            <person name="Brown T."/>
            <person name="Cohen L."/>
        </authorList>
    </citation>
    <scope>NUCLEOTIDE SEQUENCE</scope>
    <source>
        <strain evidence="3">Pbaha01</strain>
    </source>
</reference>